<dbReference type="AlphaFoldDB" id="A0A9X1QBS8"/>
<dbReference type="GO" id="GO:0016987">
    <property type="term" value="F:sigma factor activity"/>
    <property type="evidence" value="ECO:0007669"/>
    <property type="project" value="UniProtKB-KW"/>
</dbReference>
<dbReference type="EMBL" id="JAKFFV010000004">
    <property type="protein sequence ID" value="MCF2498149.1"/>
    <property type="molecule type" value="Genomic_DNA"/>
</dbReference>
<dbReference type="SUPFAM" id="SSF88946">
    <property type="entry name" value="Sigma2 domain of RNA polymerase sigma factors"/>
    <property type="match status" value="1"/>
</dbReference>
<accession>A0A9X1QBS8</accession>
<dbReference type="InterPro" id="IPR007627">
    <property type="entry name" value="RNA_pol_sigma70_r2"/>
</dbReference>
<organism evidence="7 8">
    <name type="scientific">Dyadobacter chenhuakuii</name>
    <dbReference type="NCBI Taxonomy" id="2909339"/>
    <lineage>
        <taxon>Bacteria</taxon>
        <taxon>Pseudomonadati</taxon>
        <taxon>Bacteroidota</taxon>
        <taxon>Cytophagia</taxon>
        <taxon>Cytophagales</taxon>
        <taxon>Spirosomataceae</taxon>
        <taxon>Dyadobacter</taxon>
    </lineage>
</organism>
<dbReference type="RefSeq" id="WP_235177336.1">
    <property type="nucleotide sequence ID" value="NZ_JAKFFV010000004.1"/>
</dbReference>
<evidence type="ECO:0000259" key="5">
    <source>
        <dbReference type="Pfam" id="PF04542"/>
    </source>
</evidence>
<dbReference type="InterPro" id="IPR013325">
    <property type="entry name" value="RNA_pol_sigma_r2"/>
</dbReference>
<dbReference type="CDD" id="cd06171">
    <property type="entry name" value="Sigma70_r4"/>
    <property type="match status" value="1"/>
</dbReference>
<dbReference type="Pfam" id="PF08281">
    <property type="entry name" value="Sigma70_r4_2"/>
    <property type="match status" value="1"/>
</dbReference>
<dbReference type="GO" id="GO:0006352">
    <property type="term" value="P:DNA-templated transcription initiation"/>
    <property type="evidence" value="ECO:0007669"/>
    <property type="project" value="InterPro"/>
</dbReference>
<name>A0A9X1QBS8_9BACT</name>
<gene>
    <name evidence="7" type="ORF">L0661_07530</name>
</gene>
<dbReference type="Pfam" id="PF04542">
    <property type="entry name" value="Sigma70_r2"/>
    <property type="match status" value="1"/>
</dbReference>
<dbReference type="InterPro" id="IPR013249">
    <property type="entry name" value="RNA_pol_sigma70_r4_t2"/>
</dbReference>
<dbReference type="PANTHER" id="PTHR43133">
    <property type="entry name" value="RNA POLYMERASE ECF-TYPE SIGMA FACTO"/>
    <property type="match status" value="1"/>
</dbReference>
<feature type="domain" description="RNA polymerase sigma-70 region 2" evidence="5">
    <location>
        <begin position="54"/>
        <end position="121"/>
    </location>
</feature>
<keyword evidence="2" id="KW-0805">Transcription regulation</keyword>
<keyword evidence="3" id="KW-0731">Sigma factor</keyword>
<dbReference type="GO" id="GO:0003677">
    <property type="term" value="F:DNA binding"/>
    <property type="evidence" value="ECO:0007669"/>
    <property type="project" value="InterPro"/>
</dbReference>
<evidence type="ECO:0000256" key="1">
    <source>
        <dbReference type="ARBA" id="ARBA00010641"/>
    </source>
</evidence>
<dbReference type="Gene3D" id="1.10.10.10">
    <property type="entry name" value="Winged helix-like DNA-binding domain superfamily/Winged helix DNA-binding domain"/>
    <property type="match status" value="1"/>
</dbReference>
<evidence type="ECO:0000256" key="3">
    <source>
        <dbReference type="ARBA" id="ARBA00023082"/>
    </source>
</evidence>
<dbReference type="InterPro" id="IPR014284">
    <property type="entry name" value="RNA_pol_sigma-70_dom"/>
</dbReference>
<evidence type="ECO:0000256" key="2">
    <source>
        <dbReference type="ARBA" id="ARBA00023015"/>
    </source>
</evidence>
<proteinExistence type="inferred from homology"/>
<protein>
    <submittedName>
        <fullName evidence="7">Sigma-70 family RNA polymerase sigma factor</fullName>
    </submittedName>
</protein>
<evidence type="ECO:0000259" key="6">
    <source>
        <dbReference type="Pfam" id="PF08281"/>
    </source>
</evidence>
<dbReference type="Gene3D" id="1.10.1740.10">
    <property type="match status" value="1"/>
</dbReference>
<dbReference type="Proteomes" id="UP001139411">
    <property type="component" value="Unassembled WGS sequence"/>
</dbReference>
<dbReference type="InterPro" id="IPR036388">
    <property type="entry name" value="WH-like_DNA-bd_sf"/>
</dbReference>
<comment type="caution">
    <text evidence="7">The sequence shown here is derived from an EMBL/GenBank/DDBJ whole genome shotgun (WGS) entry which is preliminary data.</text>
</comment>
<dbReference type="InterPro" id="IPR013324">
    <property type="entry name" value="RNA_pol_sigma_r3/r4-like"/>
</dbReference>
<comment type="similarity">
    <text evidence="1">Belongs to the sigma-70 factor family. ECF subfamily.</text>
</comment>
<dbReference type="SUPFAM" id="SSF88659">
    <property type="entry name" value="Sigma3 and sigma4 domains of RNA polymerase sigma factors"/>
    <property type="match status" value="1"/>
</dbReference>
<dbReference type="InterPro" id="IPR039425">
    <property type="entry name" value="RNA_pol_sigma-70-like"/>
</dbReference>
<dbReference type="NCBIfam" id="TIGR02937">
    <property type="entry name" value="sigma70-ECF"/>
    <property type="match status" value="1"/>
</dbReference>
<evidence type="ECO:0000256" key="4">
    <source>
        <dbReference type="ARBA" id="ARBA00023163"/>
    </source>
</evidence>
<feature type="domain" description="RNA polymerase sigma factor 70 region 4 type 2" evidence="6">
    <location>
        <begin position="152"/>
        <end position="199"/>
    </location>
</feature>
<evidence type="ECO:0000313" key="8">
    <source>
        <dbReference type="Proteomes" id="UP001139411"/>
    </source>
</evidence>
<sequence length="231" mass="26207">MDKTQVLAAGVNHMESDQNLQNPPYEHNAGSDENAALTQWALLQKQDSVAFECIYKTYARLLHNYGYRLVADKELVKDTVQDLFVQLWNNAPTLPAVGSVKAYLIVALRRELLRQITRQRKFVNQEAELAEASAEDQLIEAQAGEMISDGLSKFIEKLPTRQREIIFMKYYSGLSTEEIAAAMDLTSGSVYKLVYKALDSLKALTSDWKTLWLFLLITLQLLLLKTNIGQF</sequence>
<keyword evidence="4" id="KW-0804">Transcription</keyword>
<evidence type="ECO:0000313" key="7">
    <source>
        <dbReference type="EMBL" id="MCF2498149.1"/>
    </source>
</evidence>
<reference evidence="7" key="1">
    <citation type="submission" date="2022-01" db="EMBL/GenBank/DDBJ databases">
        <title>Novel species in genus Dyadobacter.</title>
        <authorList>
            <person name="Ma C."/>
        </authorList>
    </citation>
    <scope>NUCLEOTIDE SEQUENCE</scope>
    <source>
        <strain evidence="7">CY357</strain>
    </source>
</reference>
<dbReference type="PANTHER" id="PTHR43133:SF46">
    <property type="entry name" value="RNA POLYMERASE SIGMA-70 FACTOR ECF SUBFAMILY"/>
    <property type="match status" value="1"/>
</dbReference>